<dbReference type="InterPro" id="IPR015943">
    <property type="entry name" value="WD40/YVTN_repeat-like_dom_sf"/>
</dbReference>
<feature type="domain" description="RSE1/DDB1/CPSF1 first beta-propeller" evidence="1">
    <location>
        <begin position="80"/>
        <end position="326"/>
    </location>
</feature>
<dbReference type="PANTHER" id="PTHR10644">
    <property type="entry name" value="DNA REPAIR/RNA PROCESSING CPSF FAMILY"/>
    <property type="match status" value="1"/>
</dbReference>
<gene>
    <name evidence="2" type="ORF">TDIB3V08_LOCUS8856</name>
</gene>
<reference evidence="2" key="1">
    <citation type="submission" date="2020-11" db="EMBL/GenBank/DDBJ databases">
        <authorList>
            <person name="Tran Van P."/>
        </authorList>
    </citation>
    <scope>NUCLEOTIDE SEQUENCE</scope>
</reference>
<dbReference type="AlphaFoldDB" id="A0A7R8VQ36"/>
<name>A0A7R8VQ36_TIMDO</name>
<proteinExistence type="predicted"/>
<dbReference type="Pfam" id="PF10433">
    <property type="entry name" value="Beta-prop_RSE1_1st"/>
    <property type="match status" value="1"/>
</dbReference>
<sequence>MVYPVVSSIESRCATELIAEPLVRTSFTQGNETTEASLIPSVTQVFVASTSIVCSSTEDNHLLHVVRMYSISKLTHPATAVEHALSCNFFHRAEKSLIVAGANVIRVFRLIPDVDPNKKERFADNRPPKMKLECLATYTLFGNVMSMQAVSLAGSQRDSLLISFRDAKLSVVEYDPEAHDLRTLSLHYFEEEDMRMRISNIDMEGGWTHHYHIPMVRVDPEGRCAVMLVYGRKLVVLPFRRETALDDPDLSMADVKTGPGSSKVPVLASYMIVLKELDEKMDNVIDVQFLHGYYEPTLLILYEPVKTFPGRIAVRKDTCAMVAISLNIQQKVHPIIWSVSNLPFDCTQAIPVKWDAGRGHQLSDLPQPECASIRRVCQQHRRDQHQLPP</sequence>
<dbReference type="EMBL" id="OA569676">
    <property type="protein sequence ID" value="CAD7202674.1"/>
    <property type="molecule type" value="Genomic_DNA"/>
</dbReference>
<evidence type="ECO:0000313" key="2">
    <source>
        <dbReference type="EMBL" id="CAD7202674.1"/>
    </source>
</evidence>
<dbReference type="InterPro" id="IPR018846">
    <property type="entry name" value="Beta-prop_RSE1/DDB1/CPSF1_1st"/>
</dbReference>
<dbReference type="Gene3D" id="2.130.10.10">
    <property type="entry name" value="YVTN repeat-like/Quinoprotein amine dehydrogenase"/>
    <property type="match status" value="1"/>
</dbReference>
<organism evidence="2">
    <name type="scientific">Timema douglasi</name>
    <name type="common">Walking stick</name>
    <dbReference type="NCBI Taxonomy" id="61478"/>
    <lineage>
        <taxon>Eukaryota</taxon>
        <taxon>Metazoa</taxon>
        <taxon>Ecdysozoa</taxon>
        <taxon>Arthropoda</taxon>
        <taxon>Hexapoda</taxon>
        <taxon>Insecta</taxon>
        <taxon>Pterygota</taxon>
        <taxon>Neoptera</taxon>
        <taxon>Polyneoptera</taxon>
        <taxon>Phasmatodea</taxon>
        <taxon>Timematodea</taxon>
        <taxon>Timematoidea</taxon>
        <taxon>Timematidae</taxon>
        <taxon>Timema</taxon>
    </lineage>
</organism>
<dbReference type="InterPro" id="IPR050358">
    <property type="entry name" value="RSE1/DDB1/CFT1"/>
</dbReference>
<accession>A0A7R8VQ36</accession>
<protein>
    <recommendedName>
        <fullName evidence="1">RSE1/DDB1/CPSF1 first beta-propeller domain-containing protein</fullName>
    </recommendedName>
</protein>
<evidence type="ECO:0000259" key="1">
    <source>
        <dbReference type="Pfam" id="PF10433"/>
    </source>
</evidence>